<evidence type="ECO:0000313" key="2">
    <source>
        <dbReference type="EMBL" id="PSK96253.1"/>
    </source>
</evidence>
<keyword evidence="3" id="KW-1185">Reference proteome</keyword>
<evidence type="ECO:0000313" key="3">
    <source>
        <dbReference type="Proteomes" id="UP000240542"/>
    </source>
</evidence>
<feature type="transmembrane region" description="Helical" evidence="1">
    <location>
        <begin position="159"/>
        <end position="180"/>
    </location>
</feature>
<feature type="transmembrane region" description="Helical" evidence="1">
    <location>
        <begin position="77"/>
        <end position="98"/>
    </location>
</feature>
<dbReference type="Proteomes" id="UP000240542">
    <property type="component" value="Unassembled WGS sequence"/>
</dbReference>
<keyword evidence="1" id="KW-1133">Transmembrane helix</keyword>
<keyword evidence="1" id="KW-0812">Transmembrane</keyword>
<feature type="transmembrane region" description="Helical" evidence="1">
    <location>
        <begin position="43"/>
        <end position="65"/>
    </location>
</feature>
<proteinExistence type="predicted"/>
<reference evidence="2 3" key="1">
    <citation type="submission" date="2018-03" db="EMBL/GenBank/DDBJ databases">
        <title>Genomic Encyclopedia of Archaeal and Bacterial Type Strains, Phase II (KMG-II): from individual species to whole genera.</title>
        <authorList>
            <person name="Goeker M."/>
        </authorList>
    </citation>
    <scope>NUCLEOTIDE SEQUENCE [LARGE SCALE GENOMIC DNA]</scope>
    <source>
        <strain evidence="2 3">DSM 45312</strain>
    </source>
</reference>
<protein>
    <submittedName>
        <fullName evidence="2">Uncharacterized protein</fullName>
    </submittedName>
</protein>
<accession>A0A2P8DGB8</accession>
<dbReference type="OrthoDB" id="4299764at2"/>
<evidence type="ECO:0000256" key="1">
    <source>
        <dbReference type="SAM" id="Phobius"/>
    </source>
</evidence>
<dbReference type="EMBL" id="PYGA01000012">
    <property type="protein sequence ID" value="PSK96253.1"/>
    <property type="molecule type" value="Genomic_DNA"/>
</dbReference>
<feature type="transmembrane region" description="Helical" evidence="1">
    <location>
        <begin position="110"/>
        <end position="127"/>
    </location>
</feature>
<comment type="caution">
    <text evidence="2">The sequence shown here is derived from an EMBL/GenBank/DDBJ whole genome shotgun (WGS) entry which is preliminary data.</text>
</comment>
<name>A0A2P8DGB8_9ACTN</name>
<gene>
    <name evidence="2" type="ORF">CLV63_112136</name>
</gene>
<dbReference type="RefSeq" id="WP_106584211.1">
    <property type="nucleotide sequence ID" value="NZ_PYGA01000012.1"/>
</dbReference>
<keyword evidence="1" id="KW-0472">Membrane</keyword>
<dbReference type="AlphaFoldDB" id="A0A2P8DGB8"/>
<sequence>MRRDTIISIVIGSLVGAFFGRDWLSWAGPAVPRWQAALDTAGWTVFGAFAAAGVLIAAAALRGPAPAAAGAGGPPKWGWFPVVIAVEVALIIGGQNLLNGPWDRPEWAPVWTMAVVGAHFVPFGLVLRIRAFHVLACALCALAAVTVLAAAALGGTGAWYALPGFGGAAALWGFAGWALWRTARGRAMESAPAS</sequence>
<feature type="transmembrane region" description="Helical" evidence="1">
    <location>
        <begin position="134"/>
        <end position="153"/>
    </location>
</feature>
<organism evidence="2 3">
    <name type="scientific">Murinocardiopsis flavida</name>
    <dbReference type="NCBI Taxonomy" id="645275"/>
    <lineage>
        <taxon>Bacteria</taxon>
        <taxon>Bacillati</taxon>
        <taxon>Actinomycetota</taxon>
        <taxon>Actinomycetes</taxon>
        <taxon>Streptosporangiales</taxon>
        <taxon>Nocardiopsidaceae</taxon>
        <taxon>Murinocardiopsis</taxon>
    </lineage>
</organism>